<organism evidence="3 4">
    <name type="scientific">Sphagnum troendelagicum</name>
    <dbReference type="NCBI Taxonomy" id="128251"/>
    <lineage>
        <taxon>Eukaryota</taxon>
        <taxon>Viridiplantae</taxon>
        <taxon>Streptophyta</taxon>
        <taxon>Embryophyta</taxon>
        <taxon>Bryophyta</taxon>
        <taxon>Sphagnophytina</taxon>
        <taxon>Sphagnopsida</taxon>
        <taxon>Sphagnales</taxon>
        <taxon>Sphagnaceae</taxon>
        <taxon>Sphagnum</taxon>
    </lineage>
</organism>
<evidence type="ECO:0000256" key="2">
    <source>
        <dbReference type="ARBA" id="ARBA00022842"/>
    </source>
</evidence>
<dbReference type="InterPro" id="IPR029063">
    <property type="entry name" value="SAM-dependent_MTases_sf"/>
</dbReference>
<dbReference type="Pfam" id="PF03492">
    <property type="entry name" value="Methyltransf_7"/>
    <property type="match status" value="1"/>
</dbReference>
<dbReference type="PANTHER" id="PTHR31009">
    <property type="entry name" value="S-ADENOSYL-L-METHIONINE:CARBOXYL METHYLTRANSFERASE FAMILY PROTEIN"/>
    <property type="match status" value="1"/>
</dbReference>
<evidence type="ECO:0000256" key="1">
    <source>
        <dbReference type="ARBA" id="ARBA00022723"/>
    </source>
</evidence>
<dbReference type="InterPro" id="IPR005299">
    <property type="entry name" value="MeTrfase_7"/>
</dbReference>
<name>A0ABP0TUS5_9BRYO</name>
<evidence type="ECO:0000313" key="4">
    <source>
        <dbReference type="Proteomes" id="UP001497512"/>
    </source>
</evidence>
<evidence type="ECO:0000313" key="3">
    <source>
        <dbReference type="EMBL" id="CAK9205414.1"/>
    </source>
</evidence>
<dbReference type="Proteomes" id="UP001497512">
    <property type="component" value="Chromosome 15"/>
</dbReference>
<proteinExistence type="predicted"/>
<dbReference type="SUPFAM" id="SSF53335">
    <property type="entry name" value="S-adenosyl-L-methionine-dependent methyltransferases"/>
    <property type="match status" value="1"/>
</dbReference>
<keyword evidence="1" id="KW-0479">Metal-binding</keyword>
<accession>A0ABP0TUS5</accession>
<gene>
    <name evidence="3" type="ORF">CSSPTR1EN2_LOCUS7836</name>
</gene>
<keyword evidence="4" id="KW-1185">Reference proteome</keyword>
<sequence>MAPGSGTHSYALNSWVQSLAIQRLHPILRDAINHFKLPRDGNIRVADFGCSSGANTLTFANIISIGFFANGASEIQYFFNDLSTNDFNTLFQQMPPLNVRFGGNDNSFDVNSLPLKSGFGRSTKKAERKIDTRIYYAAAVPGSFYERLFPSSSLHLVLSTNSLHWIPHLPEVVQNKASIAYNKGQTFINAQNPKALEACGEVFQENFQKFLVHRAIELAPGGLLVLLFRGRWTNLPTLEIVDEPPHRCMDFGMEAWEASWDDLIFEGLINAELRDSFNIPIYHASMEDVRMAIDKTNVFVIQKLELLKQAISTEMSKEVQNSLFENPNLYGDLMSNAMRATFGELVEVHIGLELANIFFQRLKENFVIRVPKTNDAFNKVSGEFLIVLVSK</sequence>
<dbReference type="Gene3D" id="3.40.50.150">
    <property type="entry name" value="Vaccinia Virus protein VP39"/>
    <property type="match status" value="1"/>
</dbReference>
<dbReference type="InterPro" id="IPR042086">
    <property type="entry name" value="MeTrfase_capping"/>
</dbReference>
<reference evidence="3" key="1">
    <citation type="submission" date="2024-02" db="EMBL/GenBank/DDBJ databases">
        <authorList>
            <consortium name="ELIXIR-Norway"/>
            <consortium name="Elixir Norway"/>
        </authorList>
    </citation>
    <scope>NUCLEOTIDE SEQUENCE</scope>
</reference>
<dbReference type="EMBL" id="OZ019907">
    <property type="protein sequence ID" value="CAK9205414.1"/>
    <property type="molecule type" value="Genomic_DNA"/>
</dbReference>
<dbReference type="Gene3D" id="1.10.1200.270">
    <property type="entry name" value="Methyltransferase, alpha-helical capping domain"/>
    <property type="match status" value="1"/>
</dbReference>
<keyword evidence="2" id="KW-0460">Magnesium</keyword>
<protein>
    <submittedName>
        <fullName evidence="3">Uncharacterized protein</fullName>
    </submittedName>
</protein>